<feature type="compositionally biased region" description="Polar residues" evidence="8">
    <location>
        <begin position="309"/>
        <end position="318"/>
    </location>
</feature>
<feature type="compositionally biased region" description="Low complexity" evidence="8">
    <location>
        <begin position="320"/>
        <end position="339"/>
    </location>
</feature>
<dbReference type="PROSITE" id="PS51910">
    <property type="entry name" value="GH18_2"/>
    <property type="match status" value="1"/>
</dbReference>
<evidence type="ECO:0000256" key="8">
    <source>
        <dbReference type="SAM" id="MobiDB-lite"/>
    </source>
</evidence>
<feature type="region of interest" description="Disordered" evidence="8">
    <location>
        <begin position="403"/>
        <end position="424"/>
    </location>
</feature>
<comment type="catalytic activity">
    <reaction evidence="1">
        <text>Random endo-hydrolysis of N-acetyl-beta-D-glucosaminide (1-&gt;4)-beta-linkages in chitin and chitodextrins.</text>
        <dbReference type="EC" id="3.2.1.14"/>
    </reaction>
</comment>
<accession>A0A371DWQ1</accession>
<organism evidence="11 12">
    <name type="scientific">Lentinus brumalis</name>
    <dbReference type="NCBI Taxonomy" id="2498619"/>
    <lineage>
        <taxon>Eukaryota</taxon>
        <taxon>Fungi</taxon>
        <taxon>Dikarya</taxon>
        <taxon>Basidiomycota</taxon>
        <taxon>Agaricomycotina</taxon>
        <taxon>Agaricomycetes</taxon>
        <taxon>Polyporales</taxon>
        <taxon>Polyporaceae</taxon>
        <taxon>Lentinus</taxon>
    </lineage>
</organism>
<dbReference type="Proteomes" id="UP000256964">
    <property type="component" value="Unassembled WGS sequence"/>
</dbReference>
<dbReference type="PANTHER" id="PTHR45708:SF49">
    <property type="entry name" value="ENDOCHITINASE"/>
    <property type="match status" value="1"/>
</dbReference>
<feature type="signal peptide" evidence="9">
    <location>
        <begin position="1"/>
        <end position="22"/>
    </location>
</feature>
<dbReference type="InterPro" id="IPR001579">
    <property type="entry name" value="Glyco_hydro_18_chit_AS"/>
</dbReference>
<keyword evidence="9" id="KW-0732">Signal</keyword>
<reference evidence="11 12" key="1">
    <citation type="journal article" date="2018" name="Biotechnol. Biofuels">
        <title>Integrative visual omics of the white-rot fungus Polyporus brumalis exposes the biotechnological potential of its oxidative enzymes for delignifying raw plant biomass.</title>
        <authorList>
            <person name="Miyauchi S."/>
            <person name="Rancon A."/>
            <person name="Drula E."/>
            <person name="Hage H."/>
            <person name="Chaduli D."/>
            <person name="Favel A."/>
            <person name="Grisel S."/>
            <person name="Henrissat B."/>
            <person name="Herpoel-Gimbert I."/>
            <person name="Ruiz-Duenas F.J."/>
            <person name="Chevret D."/>
            <person name="Hainaut M."/>
            <person name="Lin J."/>
            <person name="Wang M."/>
            <person name="Pangilinan J."/>
            <person name="Lipzen A."/>
            <person name="Lesage-Meessen L."/>
            <person name="Navarro D."/>
            <person name="Riley R."/>
            <person name="Grigoriev I.V."/>
            <person name="Zhou S."/>
            <person name="Raouche S."/>
            <person name="Rosso M.N."/>
        </authorList>
    </citation>
    <scope>NUCLEOTIDE SEQUENCE [LARGE SCALE GENOMIC DNA]</scope>
    <source>
        <strain evidence="11 12">BRFM 1820</strain>
    </source>
</reference>
<dbReference type="Gene3D" id="3.20.20.80">
    <property type="entry name" value="Glycosidases"/>
    <property type="match status" value="1"/>
</dbReference>
<keyword evidence="3 11" id="KW-0378">Hydrolase</keyword>
<dbReference type="PROSITE" id="PS01095">
    <property type="entry name" value="GH18_1"/>
    <property type="match status" value="1"/>
</dbReference>
<name>A0A371DWQ1_9APHY</name>
<keyword evidence="12" id="KW-1185">Reference proteome</keyword>
<evidence type="ECO:0000256" key="7">
    <source>
        <dbReference type="ARBA" id="ARBA00023326"/>
    </source>
</evidence>
<dbReference type="OrthoDB" id="2755422at2759"/>
<evidence type="ECO:0000256" key="1">
    <source>
        <dbReference type="ARBA" id="ARBA00000822"/>
    </source>
</evidence>
<evidence type="ECO:0000256" key="6">
    <source>
        <dbReference type="ARBA" id="ARBA00023295"/>
    </source>
</evidence>
<keyword evidence="5" id="KW-0119">Carbohydrate metabolism</keyword>
<evidence type="ECO:0000256" key="5">
    <source>
        <dbReference type="ARBA" id="ARBA00023277"/>
    </source>
</evidence>
<keyword evidence="4" id="KW-0146">Chitin degradation</keyword>
<feature type="compositionally biased region" description="Low complexity" evidence="8">
    <location>
        <begin position="349"/>
        <end position="359"/>
    </location>
</feature>
<dbReference type="GO" id="GO:0008843">
    <property type="term" value="F:endochitinase activity"/>
    <property type="evidence" value="ECO:0007669"/>
    <property type="project" value="UniProtKB-EC"/>
</dbReference>
<evidence type="ECO:0000313" key="12">
    <source>
        <dbReference type="Proteomes" id="UP000256964"/>
    </source>
</evidence>
<proteinExistence type="predicted"/>
<dbReference type="SUPFAM" id="SSF51445">
    <property type="entry name" value="(Trans)glycosidases"/>
    <property type="match status" value="1"/>
</dbReference>
<feature type="compositionally biased region" description="Polar residues" evidence="8">
    <location>
        <begin position="360"/>
        <end position="370"/>
    </location>
</feature>
<dbReference type="EC" id="3.2.1.14" evidence="2"/>
<dbReference type="GO" id="GO:0006032">
    <property type="term" value="P:chitin catabolic process"/>
    <property type="evidence" value="ECO:0007669"/>
    <property type="project" value="UniProtKB-KW"/>
</dbReference>
<evidence type="ECO:0000256" key="3">
    <source>
        <dbReference type="ARBA" id="ARBA00022801"/>
    </source>
</evidence>
<dbReference type="PANTHER" id="PTHR45708">
    <property type="entry name" value="ENDOCHITINASE"/>
    <property type="match status" value="1"/>
</dbReference>
<sequence length="450" mass="48727">MAHANRLVVATCALSLATLAQAAFDMTRSDNVVVYWGSSGNNGPTLEEHCLTTHADTIPITFVDHVDGSFSHDSCSTQGCEHDAKTCQKQGKMLTISIGGADGKLTFSSAEQAKEFGEKIYNTFLGGDAHERPFGSVVLDGIDLDIEQGNTKYYIDMVQTILSKNDDHKYYVTGAPQCYGPPDEYLEEALRQVPFDAIYVQFYNNEPCQLDPNHDKLNFGSWKSWMEANAAKKDTKIYIGAMADRTSTDTGYVEPKVLRRFVNETRTKYPDTFGGVMFWDAGLTYTQNQQNGASIDNYIKTFLTTDSDQCDTPSSCSTDLPASLSSLSQQDSTSAATTQAGGRPHRTSSAEASNSSSWAQETTDAATITSHRSKQTHILDGDDDSGTSSVTSSWIATIASSTATGTGTTDTSSPAVSSPASTDTAAVKCKCAKPWDADTNYKSGERVMYR</sequence>
<dbReference type="AlphaFoldDB" id="A0A371DWQ1"/>
<evidence type="ECO:0000256" key="2">
    <source>
        <dbReference type="ARBA" id="ARBA00012729"/>
    </source>
</evidence>
<dbReference type="GO" id="GO:0005576">
    <property type="term" value="C:extracellular region"/>
    <property type="evidence" value="ECO:0007669"/>
    <property type="project" value="TreeGrafter"/>
</dbReference>
<keyword evidence="7" id="KW-0624">Polysaccharide degradation</keyword>
<dbReference type="EMBL" id="KZ857379">
    <property type="protein sequence ID" value="RDX56979.1"/>
    <property type="molecule type" value="Genomic_DNA"/>
</dbReference>
<dbReference type="InterPro" id="IPR050542">
    <property type="entry name" value="Glycosyl_Hydrlase18_Chitinase"/>
</dbReference>
<dbReference type="InterPro" id="IPR001223">
    <property type="entry name" value="Glyco_hydro18_cat"/>
</dbReference>
<protein>
    <recommendedName>
        <fullName evidence="2">chitinase</fullName>
        <ecNumber evidence="2">3.2.1.14</ecNumber>
    </recommendedName>
</protein>
<evidence type="ECO:0000256" key="9">
    <source>
        <dbReference type="SAM" id="SignalP"/>
    </source>
</evidence>
<feature type="region of interest" description="Disordered" evidence="8">
    <location>
        <begin position="309"/>
        <end position="390"/>
    </location>
</feature>
<dbReference type="GO" id="GO:0000272">
    <property type="term" value="P:polysaccharide catabolic process"/>
    <property type="evidence" value="ECO:0007669"/>
    <property type="project" value="UniProtKB-KW"/>
</dbReference>
<feature type="domain" description="GH18" evidence="10">
    <location>
        <begin position="30"/>
        <end position="306"/>
    </location>
</feature>
<dbReference type="InterPro" id="IPR017853">
    <property type="entry name" value="GH"/>
</dbReference>
<evidence type="ECO:0000259" key="10">
    <source>
        <dbReference type="PROSITE" id="PS51910"/>
    </source>
</evidence>
<gene>
    <name evidence="11" type="ORF">OH76DRAFT_1476470</name>
</gene>
<dbReference type="STRING" id="139420.A0A371DWQ1"/>
<evidence type="ECO:0000256" key="4">
    <source>
        <dbReference type="ARBA" id="ARBA00023024"/>
    </source>
</evidence>
<evidence type="ECO:0000313" key="11">
    <source>
        <dbReference type="EMBL" id="RDX56979.1"/>
    </source>
</evidence>
<keyword evidence="6" id="KW-0326">Glycosidase</keyword>
<feature type="chain" id="PRO_5016713303" description="chitinase" evidence="9">
    <location>
        <begin position="23"/>
        <end position="450"/>
    </location>
</feature>